<dbReference type="InterPro" id="IPR028098">
    <property type="entry name" value="Glyco_trans_4-like_N"/>
</dbReference>
<keyword evidence="1" id="KW-0808">Transferase</keyword>
<sequence>MKRVLIITYYWPPAGGSGVQRWLKFSRYLPEFGWEPVIYTPENPECLVRDESLASEIRPGTEIIRTRITEPYGIYRKLTGGQGIGKEVNIVRASEDKSLIQRISMKVRGNLFVPDPRCLWIRPSVSYLKKYLKDHPVDAVVTTGPPHSMHLIGRGLKRSTGITWIADFRDPWTEIFYFKHIPMSARIRKKHLELEKSVLDEADAVVAVSPTVQKEFMRKTNTPVALITNGWDKNDFTEKEESGYPSFNIVHTGLFSADGNPVNLWKVLGELCREQEGFSEKLKIRLAGKTDKAILESVKASGLSADDLGYVRHETAVEEQRQASLLLLPLRQEPEYEAVLPGKLFEYLASGRPIIGIGSPKGAMAEVLSSSGCGKTFGWNDTAALKDEILRRWKEYRAEGKTKDTDKTAVLKYERSRLTAEMAGLLDSLTK</sequence>
<dbReference type="SUPFAM" id="SSF53756">
    <property type="entry name" value="UDP-Glycosyltransferase/glycogen phosphorylase"/>
    <property type="match status" value="1"/>
</dbReference>
<dbReference type="EMBL" id="JADIMA010000001">
    <property type="protein sequence ID" value="MBO8472008.1"/>
    <property type="molecule type" value="Genomic_DNA"/>
</dbReference>
<dbReference type="PANTHER" id="PTHR46401:SF2">
    <property type="entry name" value="GLYCOSYLTRANSFERASE WBBK-RELATED"/>
    <property type="match status" value="1"/>
</dbReference>
<evidence type="ECO:0000313" key="3">
    <source>
        <dbReference type="EMBL" id="MBO8472008.1"/>
    </source>
</evidence>
<dbReference type="Pfam" id="PF13439">
    <property type="entry name" value="Glyco_transf_4"/>
    <property type="match status" value="1"/>
</dbReference>
<dbReference type="Gene3D" id="3.40.50.2000">
    <property type="entry name" value="Glycogen Phosphorylase B"/>
    <property type="match status" value="2"/>
</dbReference>
<reference evidence="3" key="1">
    <citation type="submission" date="2020-10" db="EMBL/GenBank/DDBJ databases">
        <authorList>
            <person name="Gilroy R."/>
        </authorList>
    </citation>
    <scope>NUCLEOTIDE SEQUENCE</scope>
    <source>
        <strain evidence="3">B1-8020</strain>
    </source>
</reference>
<dbReference type="PANTHER" id="PTHR46401">
    <property type="entry name" value="GLYCOSYLTRANSFERASE WBBK-RELATED"/>
    <property type="match status" value="1"/>
</dbReference>
<reference evidence="3" key="2">
    <citation type="journal article" date="2021" name="PeerJ">
        <title>Extensive microbial diversity within the chicken gut microbiome revealed by metagenomics and culture.</title>
        <authorList>
            <person name="Gilroy R."/>
            <person name="Ravi A."/>
            <person name="Getino M."/>
            <person name="Pursley I."/>
            <person name="Horton D.L."/>
            <person name="Alikhan N.F."/>
            <person name="Baker D."/>
            <person name="Gharbi K."/>
            <person name="Hall N."/>
            <person name="Watson M."/>
            <person name="Adriaenssens E.M."/>
            <person name="Foster-Nyarko E."/>
            <person name="Jarju S."/>
            <person name="Secka A."/>
            <person name="Antonio M."/>
            <person name="Oren A."/>
            <person name="Chaudhuri R.R."/>
            <person name="La Ragione R."/>
            <person name="Hildebrand F."/>
            <person name="Pallen M.J."/>
        </authorList>
    </citation>
    <scope>NUCLEOTIDE SEQUENCE</scope>
    <source>
        <strain evidence="3">B1-8020</strain>
    </source>
</reference>
<dbReference type="CDD" id="cd03794">
    <property type="entry name" value="GT4_WbuB-like"/>
    <property type="match status" value="1"/>
</dbReference>
<accession>A0A9D9NGD1</accession>
<dbReference type="Proteomes" id="UP000823604">
    <property type="component" value="Unassembled WGS sequence"/>
</dbReference>
<comment type="caution">
    <text evidence="3">The sequence shown here is derived from an EMBL/GenBank/DDBJ whole genome shotgun (WGS) entry which is preliminary data.</text>
</comment>
<feature type="domain" description="Glycosyltransferase subfamily 4-like N-terminal" evidence="2">
    <location>
        <begin position="103"/>
        <end position="232"/>
    </location>
</feature>
<dbReference type="Pfam" id="PF13692">
    <property type="entry name" value="Glyco_trans_1_4"/>
    <property type="match status" value="1"/>
</dbReference>
<gene>
    <name evidence="3" type="ORF">IAB81_00035</name>
</gene>
<dbReference type="AlphaFoldDB" id="A0A9D9NGD1"/>
<proteinExistence type="predicted"/>
<evidence type="ECO:0000256" key="1">
    <source>
        <dbReference type="ARBA" id="ARBA00022679"/>
    </source>
</evidence>
<name>A0A9D9NGD1_9BACT</name>
<evidence type="ECO:0000259" key="2">
    <source>
        <dbReference type="Pfam" id="PF13439"/>
    </source>
</evidence>
<dbReference type="GO" id="GO:0009103">
    <property type="term" value="P:lipopolysaccharide biosynthetic process"/>
    <property type="evidence" value="ECO:0007669"/>
    <property type="project" value="TreeGrafter"/>
</dbReference>
<evidence type="ECO:0000313" key="4">
    <source>
        <dbReference type="Proteomes" id="UP000823604"/>
    </source>
</evidence>
<organism evidence="3 4">
    <name type="scientific">Candidatus Merdivivens pullicola</name>
    <dbReference type="NCBI Taxonomy" id="2840872"/>
    <lineage>
        <taxon>Bacteria</taxon>
        <taxon>Pseudomonadati</taxon>
        <taxon>Bacteroidota</taxon>
        <taxon>Bacteroidia</taxon>
        <taxon>Bacteroidales</taxon>
        <taxon>Muribaculaceae</taxon>
        <taxon>Muribaculaceae incertae sedis</taxon>
        <taxon>Candidatus Merdivivens</taxon>
    </lineage>
</organism>
<protein>
    <submittedName>
        <fullName evidence="3">Glycosyltransferase family 4 protein</fullName>
    </submittedName>
</protein>
<dbReference type="GO" id="GO:0016757">
    <property type="term" value="F:glycosyltransferase activity"/>
    <property type="evidence" value="ECO:0007669"/>
    <property type="project" value="TreeGrafter"/>
</dbReference>